<protein>
    <recommendedName>
        <fullName evidence="3">Rubredoxin</fullName>
    </recommendedName>
</protein>
<evidence type="ECO:0000313" key="1">
    <source>
        <dbReference type="EMBL" id="MDT8900798.1"/>
    </source>
</evidence>
<keyword evidence="2" id="KW-1185">Reference proteome</keyword>
<accession>A0ABU3NX36</accession>
<evidence type="ECO:0008006" key="3">
    <source>
        <dbReference type="Google" id="ProtNLM"/>
    </source>
</evidence>
<dbReference type="RefSeq" id="WP_413779331.1">
    <property type="nucleotide sequence ID" value="NZ_JAUOZS010000001.1"/>
</dbReference>
<sequence length="43" mass="4631">MRRFVCPGCGRVWYSAALADEPCDACGARLREVAVGTGERDGE</sequence>
<dbReference type="Proteomes" id="UP001254848">
    <property type="component" value="Unassembled WGS sequence"/>
</dbReference>
<comment type="caution">
    <text evidence="1">The sequence shown here is derived from an EMBL/GenBank/DDBJ whole genome shotgun (WGS) entry which is preliminary data.</text>
</comment>
<proteinExistence type="predicted"/>
<gene>
    <name evidence="1" type="ORF">Q4T40_06050</name>
</gene>
<reference evidence="1 2" key="1">
    <citation type="submission" date="2023-07" db="EMBL/GenBank/DDBJ databases">
        <title>The novel representative of Negativicutes class, Anaeroselena agilis gen. nov. sp. nov.</title>
        <authorList>
            <person name="Prokofeva M.I."/>
            <person name="Elcheninov A.G."/>
            <person name="Klyukina A."/>
            <person name="Kublanov I.V."/>
            <person name="Frolov E.N."/>
            <person name="Podosokorskaya O.A."/>
        </authorList>
    </citation>
    <scope>NUCLEOTIDE SEQUENCE [LARGE SCALE GENOMIC DNA]</scope>
    <source>
        <strain evidence="1 2">4137-cl</strain>
    </source>
</reference>
<evidence type="ECO:0000313" key="2">
    <source>
        <dbReference type="Proteomes" id="UP001254848"/>
    </source>
</evidence>
<dbReference type="EMBL" id="JAUOZS010000001">
    <property type="protein sequence ID" value="MDT8900798.1"/>
    <property type="molecule type" value="Genomic_DNA"/>
</dbReference>
<organism evidence="1 2">
    <name type="scientific">Anaeroselena agilis</name>
    <dbReference type="NCBI Taxonomy" id="3063788"/>
    <lineage>
        <taxon>Bacteria</taxon>
        <taxon>Bacillati</taxon>
        <taxon>Bacillota</taxon>
        <taxon>Negativicutes</taxon>
        <taxon>Acetonemataceae</taxon>
        <taxon>Anaeroselena</taxon>
    </lineage>
</organism>
<name>A0ABU3NX36_9FIRM</name>